<accession>A0A0A8ZWQ3</accession>
<organism evidence="1">
    <name type="scientific">Arundo donax</name>
    <name type="common">Giant reed</name>
    <name type="synonym">Donax arundinaceus</name>
    <dbReference type="NCBI Taxonomy" id="35708"/>
    <lineage>
        <taxon>Eukaryota</taxon>
        <taxon>Viridiplantae</taxon>
        <taxon>Streptophyta</taxon>
        <taxon>Embryophyta</taxon>
        <taxon>Tracheophyta</taxon>
        <taxon>Spermatophyta</taxon>
        <taxon>Magnoliopsida</taxon>
        <taxon>Liliopsida</taxon>
        <taxon>Poales</taxon>
        <taxon>Poaceae</taxon>
        <taxon>PACMAD clade</taxon>
        <taxon>Arundinoideae</taxon>
        <taxon>Arundineae</taxon>
        <taxon>Arundo</taxon>
    </lineage>
</organism>
<dbReference type="EMBL" id="GBRH01254071">
    <property type="protein sequence ID" value="JAD43824.1"/>
    <property type="molecule type" value="Transcribed_RNA"/>
</dbReference>
<protein>
    <submittedName>
        <fullName evidence="1">Uncharacterized protein</fullName>
    </submittedName>
</protein>
<dbReference type="AlphaFoldDB" id="A0A0A8ZWQ3"/>
<reference evidence="1" key="1">
    <citation type="submission" date="2014-09" db="EMBL/GenBank/DDBJ databases">
        <authorList>
            <person name="Magalhaes I.L.F."/>
            <person name="Oliveira U."/>
            <person name="Santos F.R."/>
            <person name="Vidigal T.H.D.A."/>
            <person name="Brescovit A.D."/>
            <person name="Santos A.J."/>
        </authorList>
    </citation>
    <scope>NUCLEOTIDE SEQUENCE</scope>
    <source>
        <tissue evidence="1">Shoot tissue taken approximately 20 cm above the soil surface</tissue>
    </source>
</reference>
<proteinExistence type="predicted"/>
<name>A0A0A8ZWQ3_ARUDO</name>
<reference evidence="1" key="2">
    <citation type="journal article" date="2015" name="Data Brief">
        <title>Shoot transcriptome of the giant reed, Arundo donax.</title>
        <authorList>
            <person name="Barrero R.A."/>
            <person name="Guerrero F.D."/>
            <person name="Moolhuijzen P."/>
            <person name="Goolsby J.A."/>
            <person name="Tidwell J."/>
            <person name="Bellgard S.E."/>
            <person name="Bellgard M.I."/>
        </authorList>
    </citation>
    <scope>NUCLEOTIDE SEQUENCE</scope>
    <source>
        <tissue evidence="1">Shoot tissue taken approximately 20 cm above the soil surface</tissue>
    </source>
</reference>
<evidence type="ECO:0000313" key="1">
    <source>
        <dbReference type="EMBL" id="JAD43824.1"/>
    </source>
</evidence>
<sequence length="24" mass="2743">MLGLWKEAGFKSFIQSRKACNSQI</sequence>